<dbReference type="NCBIfam" id="TIGR01325">
    <property type="entry name" value="O_suc_HS_sulf"/>
    <property type="match status" value="1"/>
</dbReference>
<dbReference type="EC" id="2.5.1.-" evidence="3"/>
<dbReference type="GO" id="GO:0016846">
    <property type="term" value="F:carbon-sulfur lyase activity"/>
    <property type="evidence" value="ECO:0007669"/>
    <property type="project" value="TreeGrafter"/>
</dbReference>
<reference evidence="6" key="1">
    <citation type="submission" date="2020-03" db="EMBL/GenBank/DDBJ databases">
        <title>Solimonas marina sp. nov., isolated from deep seawater of the Pacific Ocean.</title>
        <authorList>
            <person name="Liu X."/>
            <person name="Lai Q."/>
            <person name="Sun F."/>
            <person name="Gai Y."/>
            <person name="Li G."/>
            <person name="Shao Z."/>
        </authorList>
    </citation>
    <scope>NUCLEOTIDE SEQUENCE</scope>
    <source>
        <strain evidence="6">C16B3</strain>
    </source>
</reference>
<comment type="similarity">
    <text evidence="3">Belongs to the trans-sulfuration enzymes family. MetZ subfamily.</text>
</comment>
<keyword evidence="3" id="KW-0028">Amino-acid biosynthesis</keyword>
<dbReference type="CDD" id="cd00614">
    <property type="entry name" value="CGS_like"/>
    <property type="match status" value="1"/>
</dbReference>
<comment type="catalytic activity">
    <reaction evidence="3">
        <text>O-succinyl-L-homoserine + hydrogen sulfide = L-homocysteine + succinate</text>
        <dbReference type="Rhea" id="RHEA:27826"/>
        <dbReference type="ChEBI" id="CHEBI:29919"/>
        <dbReference type="ChEBI" id="CHEBI:30031"/>
        <dbReference type="ChEBI" id="CHEBI:57661"/>
        <dbReference type="ChEBI" id="CHEBI:58199"/>
    </reaction>
</comment>
<evidence type="ECO:0000256" key="3">
    <source>
        <dbReference type="HAMAP-Rule" id="MF_02056"/>
    </source>
</evidence>
<gene>
    <name evidence="3" type="primary">metZ</name>
    <name evidence="6" type="ORF">G7Y82_18400</name>
</gene>
<dbReference type="EMBL" id="JAAVXB010000013">
    <property type="protein sequence ID" value="NKF24288.1"/>
    <property type="molecule type" value="Genomic_DNA"/>
</dbReference>
<dbReference type="InterPro" id="IPR015421">
    <property type="entry name" value="PyrdxlP-dep_Trfase_major"/>
</dbReference>
<proteinExistence type="inferred from homology"/>
<evidence type="ECO:0000313" key="6">
    <source>
        <dbReference type="EMBL" id="NKF24288.1"/>
    </source>
</evidence>
<dbReference type="NCBIfam" id="NF006003">
    <property type="entry name" value="PRK08133.1"/>
    <property type="match status" value="1"/>
</dbReference>
<evidence type="ECO:0000256" key="2">
    <source>
        <dbReference type="ARBA" id="ARBA00022898"/>
    </source>
</evidence>
<dbReference type="AlphaFoldDB" id="A0A969WE18"/>
<dbReference type="FunFam" id="3.90.1150.10:FF:000033">
    <property type="entry name" value="Cystathionine gamma-synthase"/>
    <property type="match status" value="1"/>
</dbReference>
<feature type="modified residue" description="N6-(pyridoxal phosphate)lysine" evidence="3 4">
    <location>
        <position position="211"/>
    </location>
</feature>
<comment type="subunit">
    <text evidence="3">Homotetramer.</text>
</comment>
<dbReference type="Gene3D" id="3.40.640.10">
    <property type="entry name" value="Type I PLP-dependent aspartate aminotransferase-like (Major domain)"/>
    <property type="match status" value="1"/>
</dbReference>
<keyword evidence="3" id="KW-0486">Methionine biosynthesis</keyword>
<dbReference type="SUPFAM" id="SSF53383">
    <property type="entry name" value="PLP-dependent transferases"/>
    <property type="match status" value="1"/>
</dbReference>
<evidence type="ECO:0000313" key="7">
    <source>
        <dbReference type="Proteomes" id="UP000653472"/>
    </source>
</evidence>
<dbReference type="GO" id="GO:0071268">
    <property type="term" value="P:homocysteine biosynthetic process"/>
    <property type="evidence" value="ECO:0007669"/>
    <property type="project" value="InterPro"/>
</dbReference>
<keyword evidence="7" id="KW-1185">Reference proteome</keyword>
<comment type="function">
    <text evidence="3">Catalyzes the formation of L-homocysteine from O-succinyl-L-homoserine (OSHS) and hydrogen sulfide.</text>
</comment>
<dbReference type="GO" id="GO:0005737">
    <property type="term" value="C:cytoplasm"/>
    <property type="evidence" value="ECO:0007669"/>
    <property type="project" value="TreeGrafter"/>
</dbReference>
<dbReference type="GO" id="GO:0030170">
    <property type="term" value="F:pyridoxal phosphate binding"/>
    <property type="evidence" value="ECO:0007669"/>
    <property type="project" value="UniProtKB-UniRule"/>
</dbReference>
<dbReference type="GO" id="GO:0016765">
    <property type="term" value="F:transferase activity, transferring alkyl or aryl (other than methyl) groups"/>
    <property type="evidence" value="ECO:0007669"/>
    <property type="project" value="UniProtKB-UniRule"/>
</dbReference>
<evidence type="ECO:0000256" key="5">
    <source>
        <dbReference type="RuleBase" id="RU362118"/>
    </source>
</evidence>
<dbReference type="InterPro" id="IPR006234">
    <property type="entry name" value="O-succ-hSer_sulfhydrylase"/>
</dbReference>
<sequence length="395" mass="41969">MNEFFDPEWGSATLGVRAAEPRTGNREHSASVSLTSSYVFGSAAQAAAVFSGNEPGFIYSRFTNPTTEAFEKRLAAMEGGESCVATASGMAAVMTMCLALLKQGDHIVSSRGLFGSTINLFGNILTKFGITISFVDQTDVAAWEAAVQPNTKLLFAETPTNPLVELVDIAALADIAHRHGALLAVDNCFLTPVLQQPLKLGADLVIHSATKYIDGQGRCVGGAIVGDAQRVGKNVFGFMRTAGPCMSPFNAWVFLKGLETLAVRMKAHCENAHGLAEWLSEQPTVARVHYPGLVTHPQHELARHQQSGFGAVVAFEVEGGRDAAWRVVDSTRLISITANLGDTRTTITHPATTTHGRISAEARAQAGIGEGLLRVAVGLEDLKDLTADLARGLTL</sequence>
<dbReference type="GO" id="GO:0071266">
    <property type="term" value="P:'de novo' L-methionine biosynthetic process"/>
    <property type="evidence" value="ECO:0007669"/>
    <property type="project" value="UniProtKB-UniRule"/>
</dbReference>
<dbReference type="Pfam" id="PF01053">
    <property type="entry name" value="Cys_Met_Meta_PP"/>
    <property type="match status" value="1"/>
</dbReference>
<dbReference type="InterPro" id="IPR000277">
    <property type="entry name" value="Cys/Met-Metab_PyrdxlP-dep_enz"/>
</dbReference>
<dbReference type="PIRSF" id="PIRSF001434">
    <property type="entry name" value="CGS"/>
    <property type="match status" value="1"/>
</dbReference>
<dbReference type="Proteomes" id="UP000653472">
    <property type="component" value="Unassembled WGS sequence"/>
</dbReference>
<dbReference type="FunFam" id="3.40.640.10:FF:000046">
    <property type="entry name" value="Cystathionine gamma-lyase"/>
    <property type="match status" value="1"/>
</dbReference>
<evidence type="ECO:0000256" key="1">
    <source>
        <dbReference type="ARBA" id="ARBA00001933"/>
    </source>
</evidence>
<evidence type="ECO:0000256" key="4">
    <source>
        <dbReference type="PIRSR" id="PIRSR001434-2"/>
    </source>
</evidence>
<dbReference type="GO" id="GO:0019346">
    <property type="term" value="P:transsulfuration"/>
    <property type="evidence" value="ECO:0007669"/>
    <property type="project" value="InterPro"/>
</dbReference>
<organism evidence="6 7">
    <name type="scientific">Solimonas marina</name>
    <dbReference type="NCBI Taxonomy" id="2714601"/>
    <lineage>
        <taxon>Bacteria</taxon>
        <taxon>Pseudomonadati</taxon>
        <taxon>Pseudomonadota</taxon>
        <taxon>Gammaproteobacteria</taxon>
        <taxon>Nevskiales</taxon>
        <taxon>Nevskiaceae</taxon>
        <taxon>Solimonas</taxon>
    </lineage>
</organism>
<dbReference type="Gene3D" id="3.90.1150.10">
    <property type="entry name" value="Aspartate Aminotransferase, domain 1"/>
    <property type="match status" value="1"/>
</dbReference>
<comment type="cofactor">
    <cofactor evidence="1 3 5">
        <name>pyridoxal 5'-phosphate</name>
        <dbReference type="ChEBI" id="CHEBI:597326"/>
    </cofactor>
</comment>
<dbReference type="InterPro" id="IPR015422">
    <property type="entry name" value="PyrdxlP-dep_Trfase_small"/>
</dbReference>
<keyword evidence="2 3" id="KW-0663">Pyridoxal phosphate</keyword>
<protein>
    <recommendedName>
        <fullName evidence="3">O-succinylhomoserine sulfhydrylase</fullName>
        <shortName evidence="3">OSH sulfhydrylase</shortName>
        <shortName evidence="3">OSHS sulfhydrylase</shortName>
        <ecNumber evidence="3">2.5.1.-</ecNumber>
    </recommendedName>
</protein>
<accession>A0A969WE18</accession>
<dbReference type="InterPro" id="IPR054542">
    <property type="entry name" value="Cys_met_metab_PP"/>
</dbReference>
<dbReference type="PROSITE" id="PS00868">
    <property type="entry name" value="CYS_MET_METAB_PP"/>
    <property type="match status" value="1"/>
</dbReference>
<keyword evidence="3" id="KW-0808">Transferase</keyword>
<comment type="pathway">
    <text evidence="3">Amino-acid biosynthesis; L-methionine biosynthesis via de novo pathway; L-homocysteine from O-succinyl-L-homoserine: step 1/1.</text>
</comment>
<dbReference type="RefSeq" id="WP_168149613.1">
    <property type="nucleotide sequence ID" value="NZ_JAAVXB010000013.1"/>
</dbReference>
<dbReference type="HAMAP" id="MF_02056">
    <property type="entry name" value="MetZ"/>
    <property type="match status" value="1"/>
</dbReference>
<dbReference type="PANTHER" id="PTHR11808:SF80">
    <property type="entry name" value="CYSTATHIONINE GAMMA-LYASE"/>
    <property type="match status" value="1"/>
</dbReference>
<name>A0A969WE18_9GAMM</name>
<dbReference type="InterPro" id="IPR015424">
    <property type="entry name" value="PyrdxlP-dep_Trfase"/>
</dbReference>
<comment type="caution">
    <text evidence="6">The sequence shown here is derived from an EMBL/GenBank/DDBJ whole genome shotgun (WGS) entry which is preliminary data.</text>
</comment>
<dbReference type="PANTHER" id="PTHR11808">
    <property type="entry name" value="TRANS-SULFURATION ENZYME FAMILY MEMBER"/>
    <property type="match status" value="1"/>
</dbReference>